<dbReference type="Proteomes" id="UP000287651">
    <property type="component" value="Unassembled WGS sequence"/>
</dbReference>
<protein>
    <submittedName>
        <fullName evidence="1">Uncharacterized protein</fullName>
    </submittedName>
</protein>
<sequence length="130" mass="14905">MQWELVGSSLGLYRRYWKNLYEHTERSPEKDCDTHYKECRRLPDYGSEVMSLVVMINYGRKIITIRISQGQVYASGRGSNEAVGNSLGVHRELTEGIGSLLGWHKGVRQKKTETRWKIVGGSRNACWELG</sequence>
<proteinExistence type="predicted"/>
<evidence type="ECO:0000313" key="1">
    <source>
        <dbReference type="EMBL" id="RRT42252.1"/>
    </source>
</evidence>
<accession>A0A426XS41</accession>
<dbReference type="EMBL" id="AMZH03017977">
    <property type="protein sequence ID" value="RRT42252.1"/>
    <property type="molecule type" value="Genomic_DNA"/>
</dbReference>
<dbReference type="AlphaFoldDB" id="A0A426XS41"/>
<comment type="caution">
    <text evidence="1">The sequence shown here is derived from an EMBL/GenBank/DDBJ whole genome shotgun (WGS) entry which is preliminary data.</text>
</comment>
<name>A0A426XS41_ENSVE</name>
<organism evidence="1 2">
    <name type="scientific">Ensete ventricosum</name>
    <name type="common">Abyssinian banana</name>
    <name type="synonym">Musa ensete</name>
    <dbReference type="NCBI Taxonomy" id="4639"/>
    <lineage>
        <taxon>Eukaryota</taxon>
        <taxon>Viridiplantae</taxon>
        <taxon>Streptophyta</taxon>
        <taxon>Embryophyta</taxon>
        <taxon>Tracheophyta</taxon>
        <taxon>Spermatophyta</taxon>
        <taxon>Magnoliopsida</taxon>
        <taxon>Liliopsida</taxon>
        <taxon>Zingiberales</taxon>
        <taxon>Musaceae</taxon>
        <taxon>Ensete</taxon>
    </lineage>
</organism>
<reference evidence="1 2" key="1">
    <citation type="journal article" date="2014" name="Agronomy (Basel)">
        <title>A Draft Genome Sequence for Ensete ventricosum, the Drought-Tolerant Tree Against Hunger.</title>
        <authorList>
            <person name="Harrison J."/>
            <person name="Moore K.A."/>
            <person name="Paszkiewicz K."/>
            <person name="Jones T."/>
            <person name="Grant M."/>
            <person name="Ambacheew D."/>
            <person name="Muzemil S."/>
            <person name="Studholme D.J."/>
        </authorList>
    </citation>
    <scope>NUCLEOTIDE SEQUENCE [LARGE SCALE GENOMIC DNA]</scope>
</reference>
<evidence type="ECO:0000313" key="2">
    <source>
        <dbReference type="Proteomes" id="UP000287651"/>
    </source>
</evidence>
<gene>
    <name evidence="1" type="ORF">B296_00009511</name>
</gene>